<evidence type="ECO:0000256" key="1">
    <source>
        <dbReference type="ARBA" id="ARBA00023125"/>
    </source>
</evidence>
<dbReference type="NCBIfam" id="NF007069">
    <property type="entry name" value="PRK09514.1"/>
    <property type="match status" value="1"/>
</dbReference>
<dbReference type="SMART" id="SM00422">
    <property type="entry name" value="HTH_MERR"/>
    <property type="match status" value="1"/>
</dbReference>
<dbReference type="PANTHER" id="PTHR30204">
    <property type="entry name" value="REDOX-CYCLING DRUG-SENSING TRANSCRIPTIONAL ACTIVATOR SOXR"/>
    <property type="match status" value="1"/>
</dbReference>
<dbReference type="GO" id="GO:0003677">
    <property type="term" value="F:DNA binding"/>
    <property type="evidence" value="ECO:0007669"/>
    <property type="project" value="UniProtKB-KW"/>
</dbReference>
<dbReference type="Pfam" id="PF13411">
    <property type="entry name" value="MerR_1"/>
    <property type="match status" value="1"/>
</dbReference>
<dbReference type="EMBL" id="AMRI01000022">
    <property type="protein sequence ID" value="EKE69892.1"/>
    <property type="molecule type" value="Genomic_DNA"/>
</dbReference>
<dbReference type="Proteomes" id="UP000006755">
    <property type="component" value="Unassembled WGS sequence"/>
</dbReference>
<feature type="coiled-coil region" evidence="2">
    <location>
        <begin position="81"/>
        <end position="108"/>
    </location>
</feature>
<dbReference type="GO" id="GO:0003700">
    <property type="term" value="F:DNA-binding transcription factor activity"/>
    <property type="evidence" value="ECO:0007669"/>
    <property type="project" value="InterPro"/>
</dbReference>
<feature type="domain" description="HTH merR-type" evidence="3">
    <location>
        <begin position="1"/>
        <end position="68"/>
    </location>
</feature>
<keyword evidence="1" id="KW-0238">DNA-binding</keyword>
<accession>K2J4Q7</accession>
<dbReference type="InterPro" id="IPR000551">
    <property type="entry name" value="MerR-type_HTH_dom"/>
</dbReference>
<dbReference type="STRING" id="745411.B3C1_14430"/>
<dbReference type="AlphaFoldDB" id="K2J4Q7"/>
<keyword evidence="2" id="KW-0175">Coiled coil</keyword>
<reference evidence="4" key="1">
    <citation type="journal article" date="2012" name="J. Bacteriol.">
        <title>Genome Sequence of Gallaecimonas xiamenensis Type Strain 3-C-1.</title>
        <authorList>
            <person name="Lai Q."/>
            <person name="Wang L."/>
            <person name="Wang W."/>
            <person name="Shao Z."/>
        </authorList>
    </citation>
    <scope>NUCLEOTIDE SEQUENCE [LARGE SCALE GENOMIC DNA]</scope>
    <source>
        <strain evidence="4">3-C-1</strain>
    </source>
</reference>
<protein>
    <submittedName>
        <fullName evidence="4">Zinc-responsive transcriptional regulator</fullName>
    </submittedName>
</protein>
<evidence type="ECO:0000259" key="3">
    <source>
        <dbReference type="PROSITE" id="PS50937"/>
    </source>
</evidence>
<evidence type="ECO:0000313" key="5">
    <source>
        <dbReference type="Proteomes" id="UP000006755"/>
    </source>
</evidence>
<dbReference type="InterPro" id="IPR047057">
    <property type="entry name" value="MerR_fam"/>
</dbReference>
<keyword evidence="5" id="KW-1185">Reference proteome</keyword>
<proteinExistence type="predicted"/>
<comment type="caution">
    <text evidence="4">The sequence shown here is derived from an EMBL/GenBank/DDBJ whole genome shotgun (WGS) entry which is preliminary data.</text>
</comment>
<dbReference type="InterPro" id="IPR009061">
    <property type="entry name" value="DNA-bd_dom_put_sf"/>
</dbReference>
<dbReference type="RefSeq" id="WP_008485721.1">
    <property type="nucleotide sequence ID" value="NZ_AMRI01000022.1"/>
</dbReference>
<organism evidence="4 5">
    <name type="scientific">Gallaecimonas xiamenensis 3-C-1</name>
    <dbReference type="NCBI Taxonomy" id="745411"/>
    <lineage>
        <taxon>Bacteria</taxon>
        <taxon>Pseudomonadati</taxon>
        <taxon>Pseudomonadota</taxon>
        <taxon>Gammaproteobacteria</taxon>
        <taxon>Enterobacterales</taxon>
        <taxon>Gallaecimonadaceae</taxon>
        <taxon>Gallaecimonas</taxon>
    </lineage>
</organism>
<dbReference type="eggNOG" id="COG0789">
    <property type="taxonomic scope" value="Bacteria"/>
</dbReference>
<sequence length="135" mass="14917">MKIGELAQASGVSVDTLRFWEKQGLLKANRGGNGYRYYDQGSIHTLNFVLAMKSLGFALEDIRELLEIRVDKDSHTCAEVKSVAQGQLQQVEKRLAQLQKIRGALSAMIEACQGGQAQAQHCSILETLEAQNQLL</sequence>
<evidence type="ECO:0000313" key="4">
    <source>
        <dbReference type="EMBL" id="EKE69892.1"/>
    </source>
</evidence>
<dbReference type="OrthoDB" id="9808480at2"/>
<dbReference type="PROSITE" id="PS00552">
    <property type="entry name" value="HTH_MERR_1"/>
    <property type="match status" value="1"/>
</dbReference>
<dbReference type="CDD" id="cd04770">
    <property type="entry name" value="HTH_HMRTR"/>
    <property type="match status" value="1"/>
</dbReference>
<dbReference type="PANTHER" id="PTHR30204:SF92">
    <property type="entry name" value="HTH-TYPE TRANSCRIPTIONAL REGULATOR ZNTR"/>
    <property type="match status" value="1"/>
</dbReference>
<name>K2J4Q7_9GAMM</name>
<dbReference type="PROSITE" id="PS50937">
    <property type="entry name" value="HTH_MERR_2"/>
    <property type="match status" value="1"/>
</dbReference>
<dbReference type="SUPFAM" id="SSF46955">
    <property type="entry name" value="Putative DNA-binding domain"/>
    <property type="match status" value="1"/>
</dbReference>
<evidence type="ECO:0000256" key="2">
    <source>
        <dbReference type="SAM" id="Coils"/>
    </source>
</evidence>
<gene>
    <name evidence="4" type="primary">zntR</name>
    <name evidence="4" type="ORF">B3C1_14430</name>
</gene>
<dbReference type="Gene3D" id="1.10.1660.10">
    <property type="match status" value="1"/>
</dbReference>
<dbReference type="PRINTS" id="PR00040">
    <property type="entry name" value="HTHMERR"/>
</dbReference>